<reference evidence="1 2" key="1">
    <citation type="journal article" date="2014" name="PLoS Genet.">
        <title>Phylogenetically driven sequencing of extremely halophilic archaea reveals strategies for static and dynamic osmo-response.</title>
        <authorList>
            <person name="Becker E.A."/>
            <person name="Seitzer P.M."/>
            <person name="Tritt A."/>
            <person name="Larsen D."/>
            <person name="Krusor M."/>
            <person name="Yao A.I."/>
            <person name="Wu D."/>
            <person name="Madern D."/>
            <person name="Eisen J.A."/>
            <person name="Darling A.E."/>
            <person name="Facciotti M.T."/>
        </authorList>
    </citation>
    <scope>NUCLEOTIDE SEQUENCE [LARGE SCALE GENOMIC DNA]</scope>
    <source>
        <strain evidence="1 2">JCM 13563</strain>
    </source>
</reference>
<dbReference type="AlphaFoldDB" id="M0BZK8"/>
<evidence type="ECO:0000313" key="1">
    <source>
        <dbReference type="EMBL" id="ELZ15104.1"/>
    </source>
</evidence>
<accession>M0BZK8</accession>
<proteinExistence type="predicted"/>
<dbReference type="EMBL" id="AOIT01000093">
    <property type="protein sequence ID" value="ELZ15104.1"/>
    <property type="molecule type" value="Genomic_DNA"/>
</dbReference>
<dbReference type="OrthoDB" id="175629at2157"/>
<name>M0BZK8_9EURY</name>
<dbReference type="PATRIC" id="fig|1230457.4.peg.3553"/>
<keyword evidence="2" id="KW-1185">Reference proteome</keyword>
<dbReference type="Proteomes" id="UP000011615">
    <property type="component" value="Unassembled WGS sequence"/>
</dbReference>
<protein>
    <submittedName>
        <fullName evidence="1">Uncharacterized protein</fullName>
    </submittedName>
</protein>
<sequence>MTSALMGPEGVIEAECECGWTYDRSLEADDELTVDDNREITERVVRSYRYKCNATGEDWGETADGRLSMPRSG</sequence>
<organism evidence="1 2">
    <name type="scientific">Natrinema limicola JCM 13563</name>
    <dbReference type="NCBI Taxonomy" id="1230457"/>
    <lineage>
        <taxon>Archaea</taxon>
        <taxon>Methanobacteriati</taxon>
        <taxon>Methanobacteriota</taxon>
        <taxon>Stenosarchaea group</taxon>
        <taxon>Halobacteria</taxon>
        <taxon>Halobacteriales</taxon>
        <taxon>Natrialbaceae</taxon>
        <taxon>Natrinema</taxon>
    </lineage>
</organism>
<dbReference type="RefSeq" id="WP_008015524.1">
    <property type="nucleotide sequence ID" value="NZ_AOIT01000093.1"/>
</dbReference>
<evidence type="ECO:0000313" key="2">
    <source>
        <dbReference type="Proteomes" id="UP000011615"/>
    </source>
</evidence>
<comment type="caution">
    <text evidence="1">The sequence shown here is derived from an EMBL/GenBank/DDBJ whole genome shotgun (WGS) entry which is preliminary data.</text>
</comment>
<gene>
    <name evidence="1" type="ORF">C476_18002</name>
</gene>